<dbReference type="OMA" id="NTYFEWV"/>
<name>A0A1L9WKD5_ASPA1</name>
<evidence type="ECO:0000259" key="4">
    <source>
        <dbReference type="PROSITE" id="PS51462"/>
    </source>
</evidence>
<dbReference type="PANTHER" id="PTHR43475">
    <property type="entry name" value="METHYLTHIORIBOSE-1-PHOSPHATE ISOMERASE"/>
    <property type="match status" value="1"/>
</dbReference>
<dbReference type="Proteomes" id="UP000184546">
    <property type="component" value="Unassembled WGS sequence"/>
</dbReference>
<dbReference type="STRING" id="690307.A0A1L9WKD5"/>
<dbReference type="AlphaFoldDB" id="A0A1L9WKD5"/>
<dbReference type="InterPro" id="IPR037171">
    <property type="entry name" value="NagB/RpiA_transferase-like"/>
</dbReference>
<organism evidence="5 6">
    <name type="scientific">Aspergillus aculeatus (strain ATCC 16872 / CBS 172.66 / WB 5094)</name>
    <dbReference type="NCBI Taxonomy" id="690307"/>
    <lineage>
        <taxon>Eukaryota</taxon>
        <taxon>Fungi</taxon>
        <taxon>Dikarya</taxon>
        <taxon>Ascomycota</taxon>
        <taxon>Pezizomycotina</taxon>
        <taxon>Eurotiomycetes</taxon>
        <taxon>Eurotiomycetidae</taxon>
        <taxon>Eurotiales</taxon>
        <taxon>Aspergillaceae</taxon>
        <taxon>Aspergillus</taxon>
        <taxon>Aspergillus subgen. Circumdati</taxon>
    </lineage>
</organism>
<dbReference type="Gene3D" id="3.40.50.10470">
    <property type="entry name" value="Translation initiation factor eif-2b, domain 2"/>
    <property type="match status" value="1"/>
</dbReference>
<dbReference type="Pfam" id="PF00293">
    <property type="entry name" value="NUDIX"/>
    <property type="match status" value="1"/>
</dbReference>
<protein>
    <recommendedName>
        <fullName evidence="4">Nudix hydrolase domain-containing protein</fullName>
    </recommendedName>
</protein>
<dbReference type="InterPro" id="IPR042529">
    <property type="entry name" value="IF_2B-like_C"/>
</dbReference>
<dbReference type="OrthoDB" id="206213at2759"/>
<reference evidence="6" key="1">
    <citation type="journal article" date="2017" name="Genome Biol.">
        <title>Comparative genomics reveals high biological diversity and specific adaptations in the industrially and medically important fungal genus Aspergillus.</title>
        <authorList>
            <person name="de Vries R.P."/>
            <person name="Riley R."/>
            <person name="Wiebenga A."/>
            <person name="Aguilar-Osorio G."/>
            <person name="Amillis S."/>
            <person name="Uchima C.A."/>
            <person name="Anderluh G."/>
            <person name="Asadollahi M."/>
            <person name="Askin M."/>
            <person name="Barry K."/>
            <person name="Battaglia E."/>
            <person name="Bayram O."/>
            <person name="Benocci T."/>
            <person name="Braus-Stromeyer S.A."/>
            <person name="Caldana C."/>
            <person name="Canovas D."/>
            <person name="Cerqueira G.C."/>
            <person name="Chen F."/>
            <person name="Chen W."/>
            <person name="Choi C."/>
            <person name="Clum A."/>
            <person name="Dos Santos R.A."/>
            <person name="Damasio A.R."/>
            <person name="Diallinas G."/>
            <person name="Emri T."/>
            <person name="Fekete E."/>
            <person name="Flipphi M."/>
            <person name="Freyberg S."/>
            <person name="Gallo A."/>
            <person name="Gournas C."/>
            <person name="Habgood R."/>
            <person name="Hainaut M."/>
            <person name="Harispe M.L."/>
            <person name="Henrissat B."/>
            <person name="Hilden K.S."/>
            <person name="Hope R."/>
            <person name="Hossain A."/>
            <person name="Karabika E."/>
            <person name="Karaffa L."/>
            <person name="Karanyi Z."/>
            <person name="Krasevec N."/>
            <person name="Kuo A."/>
            <person name="Kusch H."/>
            <person name="LaButti K."/>
            <person name="Lagendijk E.L."/>
            <person name="Lapidus A."/>
            <person name="Levasseur A."/>
            <person name="Lindquist E."/>
            <person name="Lipzen A."/>
            <person name="Logrieco A.F."/>
            <person name="MacCabe A."/>
            <person name="Maekelae M.R."/>
            <person name="Malavazi I."/>
            <person name="Melin P."/>
            <person name="Meyer V."/>
            <person name="Mielnichuk N."/>
            <person name="Miskei M."/>
            <person name="Molnar A.P."/>
            <person name="Mule G."/>
            <person name="Ngan C.Y."/>
            <person name="Orejas M."/>
            <person name="Orosz E."/>
            <person name="Ouedraogo J.P."/>
            <person name="Overkamp K.M."/>
            <person name="Park H.-S."/>
            <person name="Perrone G."/>
            <person name="Piumi F."/>
            <person name="Punt P.J."/>
            <person name="Ram A.F."/>
            <person name="Ramon A."/>
            <person name="Rauscher S."/>
            <person name="Record E."/>
            <person name="Riano-Pachon D.M."/>
            <person name="Robert V."/>
            <person name="Roehrig J."/>
            <person name="Ruller R."/>
            <person name="Salamov A."/>
            <person name="Salih N.S."/>
            <person name="Samson R.A."/>
            <person name="Sandor E."/>
            <person name="Sanguinetti M."/>
            <person name="Schuetze T."/>
            <person name="Sepcic K."/>
            <person name="Shelest E."/>
            <person name="Sherlock G."/>
            <person name="Sophianopoulou V."/>
            <person name="Squina F.M."/>
            <person name="Sun H."/>
            <person name="Susca A."/>
            <person name="Todd R.B."/>
            <person name="Tsang A."/>
            <person name="Unkles S.E."/>
            <person name="van de Wiele N."/>
            <person name="van Rossen-Uffink D."/>
            <person name="Oliveira J.V."/>
            <person name="Vesth T.C."/>
            <person name="Visser J."/>
            <person name="Yu J.-H."/>
            <person name="Zhou M."/>
            <person name="Andersen M.R."/>
            <person name="Archer D.B."/>
            <person name="Baker S.E."/>
            <person name="Benoit I."/>
            <person name="Brakhage A.A."/>
            <person name="Braus G.H."/>
            <person name="Fischer R."/>
            <person name="Frisvad J.C."/>
            <person name="Goldman G.H."/>
            <person name="Houbraken J."/>
            <person name="Oakley B."/>
            <person name="Pocsi I."/>
            <person name="Scazzocchio C."/>
            <person name="Seiboth B."/>
            <person name="vanKuyk P.A."/>
            <person name="Wortman J."/>
            <person name="Dyer P.S."/>
            <person name="Grigoriev I.V."/>
        </authorList>
    </citation>
    <scope>NUCLEOTIDE SEQUENCE [LARGE SCALE GENOMIC DNA]</scope>
    <source>
        <strain evidence="6">ATCC 16872 / CBS 172.66 / WB 5094</strain>
    </source>
</reference>
<proteinExistence type="inferred from homology"/>
<dbReference type="InterPro" id="IPR015797">
    <property type="entry name" value="NUDIX_hydrolase-like_dom_sf"/>
</dbReference>
<dbReference type="GO" id="GO:0046523">
    <property type="term" value="F:S-methyl-5-thioribose-1-phosphate isomerase activity"/>
    <property type="evidence" value="ECO:0007669"/>
    <property type="project" value="TreeGrafter"/>
</dbReference>
<dbReference type="PROSITE" id="PS51462">
    <property type="entry name" value="NUDIX"/>
    <property type="match status" value="1"/>
</dbReference>
<comment type="similarity">
    <text evidence="1 2">Belongs to the eIF-2B alpha/beta/delta subunits family.</text>
</comment>
<evidence type="ECO:0000256" key="3">
    <source>
        <dbReference type="SAM" id="MobiDB-lite"/>
    </source>
</evidence>
<dbReference type="PANTHER" id="PTHR43475:SF3">
    <property type="entry name" value="TRANSLATION INITIATION FACTOR EIF-2B SUBUNIT FAMILY PROTEIN (AFU_ORTHOLOGUE AFUA_2G14290)"/>
    <property type="match status" value="1"/>
</dbReference>
<dbReference type="InterPro" id="IPR000649">
    <property type="entry name" value="IF-2B-related"/>
</dbReference>
<dbReference type="Gene3D" id="3.90.79.10">
    <property type="entry name" value="Nucleoside Triphosphate Pyrophosphohydrolase"/>
    <property type="match status" value="1"/>
</dbReference>
<sequence length="566" mass="63187">MATSLPPSHEPLDDQSQPQPLEKRAVVSSFIFNFKDGKPLVALFKRSDKVRTYCGHLAPISGSISSDDRDPLAAAWRELSEETGLNTSNLTHWRTGKPFTFSDPSAGREWTVHPFAFLYNANTPKESTAKEEQPSFKIDWEHTGWEWHPPSAILNEELSPTVPRLKDSFRRVWFEGDLRSERAVKILATGLERLRNDHESGSQELTTIALMIFRDFLVQTQNGMDAQWWANVRMAAWHMVKNGRESMGAATMNALVGVLAELDDILHHDENHNHSPGRNNNHSDEQKWERMLAVLDHHLASRKSRATQVKDAFTHYIRYHFLHHGEPRDKLTILTVSASSTIRDSILDAYASLDIHLLELRVLESRPLFEGASIASSLISNFKSRFADTPHKNLRVKVYTDASAAIAAAGVDLLLLGVDRLSATRGVSNKTGSLPAALCTRHVSPDAQIVVLSDLEKINGAPSVIDDDKHEDNSPLEVMTTWRSDGVKGVSVLEEGMKAAAGPGGSKQYDTSNSAATVDVENIYFEWVPLHMVDAFVSEEGVMDEGRIREKSEQLGNKVDKFFLDL</sequence>
<dbReference type="Pfam" id="PF01008">
    <property type="entry name" value="IF-2B"/>
    <property type="match status" value="1"/>
</dbReference>
<evidence type="ECO:0000313" key="5">
    <source>
        <dbReference type="EMBL" id="OJJ96612.1"/>
    </source>
</evidence>
<feature type="domain" description="Nudix hydrolase" evidence="4">
    <location>
        <begin position="22"/>
        <end position="171"/>
    </location>
</feature>
<accession>A0A1L9WKD5</accession>
<dbReference type="GO" id="GO:0019509">
    <property type="term" value="P:L-methionine salvage from methylthioadenosine"/>
    <property type="evidence" value="ECO:0007669"/>
    <property type="project" value="TreeGrafter"/>
</dbReference>
<keyword evidence="6" id="KW-1185">Reference proteome</keyword>
<feature type="region of interest" description="Disordered" evidence="3">
    <location>
        <begin position="1"/>
        <end position="20"/>
    </location>
</feature>
<dbReference type="InterPro" id="IPR000086">
    <property type="entry name" value="NUDIX_hydrolase_dom"/>
</dbReference>
<gene>
    <name evidence="5" type="ORF">ASPACDRAFT_34564</name>
</gene>
<dbReference type="VEuPathDB" id="FungiDB:ASPACDRAFT_34564"/>
<dbReference type="RefSeq" id="XP_020052952.1">
    <property type="nucleotide sequence ID" value="XM_020200052.1"/>
</dbReference>
<evidence type="ECO:0000256" key="1">
    <source>
        <dbReference type="ARBA" id="ARBA00007251"/>
    </source>
</evidence>
<dbReference type="SUPFAM" id="SSF100950">
    <property type="entry name" value="NagB/RpiA/CoA transferase-like"/>
    <property type="match status" value="1"/>
</dbReference>
<evidence type="ECO:0000256" key="2">
    <source>
        <dbReference type="RuleBase" id="RU003814"/>
    </source>
</evidence>
<dbReference type="SUPFAM" id="SSF55811">
    <property type="entry name" value="Nudix"/>
    <property type="match status" value="1"/>
</dbReference>
<dbReference type="CDD" id="cd18872">
    <property type="entry name" value="NUDIX_eIF-2B"/>
    <property type="match status" value="1"/>
</dbReference>
<dbReference type="GeneID" id="30973866"/>
<evidence type="ECO:0000313" key="6">
    <source>
        <dbReference type="Proteomes" id="UP000184546"/>
    </source>
</evidence>
<dbReference type="EMBL" id="KV878985">
    <property type="protein sequence ID" value="OJJ96612.1"/>
    <property type="molecule type" value="Genomic_DNA"/>
</dbReference>